<sequence>MDAAPPAWHDQLVIIDAKWAGAAARNNAEWCDAVCRAHGLQGEFGSGAWSSPHRTPPLYPDAVTLTPEVSAAALVALLDTASPGCSVKDSFACLDLEPMGFEVLFEAQWIHREAGGTPGVADLDWEPLKSAESLPAWETAWNDGEESTGLFRPELLSDGTTFLAARSEGRIVAGAIASRGASVVGVSNLFTSADEESAWAGCLAEVARLWPDLPVVGYESGESLDSAVRQGFTPIGPLRVWLHTG</sequence>
<gene>
    <name evidence="1" type="ORF">GCM10010449_50550</name>
</gene>
<organism evidence="1 2">
    <name type="scientific">Streptomyces rectiviolaceus</name>
    <dbReference type="NCBI Taxonomy" id="332591"/>
    <lineage>
        <taxon>Bacteria</taxon>
        <taxon>Bacillati</taxon>
        <taxon>Actinomycetota</taxon>
        <taxon>Actinomycetes</taxon>
        <taxon>Kitasatosporales</taxon>
        <taxon>Streptomycetaceae</taxon>
        <taxon>Streptomyces</taxon>
    </lineage>
</organism>
<comment type="caution">
    <text evidence="1">The sequence shown here is derived from an EMBL/GenBank/DDBJ whole genome shotgun (WGS) entry which is preliminary data.</text>
</comment>
<evidence type="ECO:0000313" key="1">
    <source>
        <dbReference type="EMBL" id="GAA3122550.1"/>
    </source>
</evidence>
<accession>A0ABP6MST5</accession>
<evidence type="ECO:0000313" key="2">
    <source>
        <dbReference type="Proteomes" id="UP001501637"/>
    </source>
</evidence>
<name>A0ABP6MST5_9ACTN</name>
<protein>
    <submittedName>
        <fullName evidence="1">Uncharacterized protein</fullName>
    </submittedName>
</protein>
<dbReference type="Proteomes" id="UP001501637">
    <property type="component" value="Unassembled WGS sequence"/>
</dbReference>
<dbReference type="EMBL" id="BAAAUG010000091">
    <property type="protein sequence ID" value="GAA3122550.1"/>
    <property type="molecule type" value="Genomic_DNA"/>
</dbReference>
<proteinExistence type="predicted"/>
<reference evidence="2" key="1">
    <citation type="journal article" date="2019" name="Int. J. Syst. Evol. Microbiol.">
        <title>The Global Catalogue of Microorganisms (GCM) 10K type strain sequencing project: providing services to taxonomists for standard genome sequencing and annotation.</title>
        <authorList>
            <consortium name="The Broad Institute Genomics Platform"/>
            <consortium name="The Broad Institute Genome Sequencing Center for Infectious Disease"/>
            <person name="Wu L."/>
            <person name="Ma J."/>
        </authorList>
    </citation>
    <scope>NUCLEOTIDE SEQUENCE [LARGE SCALE GENOMIC DNA]</scope>
    <source>
        <strain evidence="2">JCM 9092</strain>
    </source>
</reference>
<keyword evidence="2" id="KW-1185">Reference proteome</keyword>